<reference evidence="2 3" key="1">
    <citation type="submission" date="2016-10" db="EMBL/GenBank/DDBJ databases">
        <authorList>
            <person name="de Groot N.N."/>
        </authorList>
    </citation>
    <scope>NUCLEOTIDE SEQUENCE [LARGE SCALE GENOMIC DNA]</scope>
    <source>
        <strain evidence="2 3">SP2</strain>
    </source>
</reference>
<dbReference type="GeneID" id="14209586"/>
<evidence type="ECO:0000256" key="1">
    <source>
        <dbReference type="SAM" id="MobiDB-lite"/>
    </source>
</evidence>
<protein>
    <submittedName>
        <fullName evidence="2">Uncharacterized protein</fullName>
    </submittedName>
</protein>
<dbReference type="Proteomes" id="UP000182829">
    <property type="component" value="Unassembled WGS sequence"/>
</dbReference>
<accession>A0A1I3Q7F4</accession>
<feature type="region of interest" description="Disordered" evidence="1">
    <location>
        <begin position="1"/>
        <end position="28"/>
    </location>
</feature>
<feature type="compositionally biased region" description="Acidic residues" evidence="1">
    <location>
        <begin position="9"/>
        <end position="21"/>
    </location>
</feature>
<dbReference type="RefSeq" id="WP_005576630.1">
    <property type="nucleotide sequence ID" value="NZ_FORO01000021.1"/>
</dbReference>
<sequence length="99" mass="10818">MTTDRDHDENPDESAETETDFEAAAGAVDRIPDDTINGIAKLVDRLTTSQKFDDAEARANHPEPLEARPTLGGHRLRVDGDQDGEWLTTNYAVPAGDAR</sequence>
<dbReference type="OrthoDB" id="202153at2157"/>
<feature type="compositionally biased region" description="Basic and acidic residues" evidence="1">
    <location>
        <begin position="54"/>
        <end position="66"/>
    </location>
</feature>
<organism evidence="2 3">
    <name type="scientific">Natronobacterium gregoryi</name>
    <dbReference type="NCBI Taxonomy" id="44930"/>
    <lineage>
        <taxon>Archaea</taxon>
        <taxon>Methanobacteriati</taxon>
        <taxon>Methanobacteriota</taxon>
        <taxon>Stenosarchaea group</taxon>
        <taxon>Halobacteria</taxon>
        <taxon>Halobacteriales</taxon>
        <taxon>Natrialbaceae</taxon>
        <taxon>Natronobacterium</taxon>
    </lineage>
</organism>
<feature type="region of interest" description="Disordered" evidence="1">
    <location>
        <begin position="54"/>
        <end position="81"/>
    </location>
</feature>
<evidence type="ECO:0000313" key="2">
    <source>
        <dbReference type="EMBL" id="SFJ30154.1"/>
    </source>
</evidence>
<evidence type="ECO:0000313" key="3">
    <source>
        <dbReference type="Proteomes" id="UP000182829"/>
    </source>
</evidence>
<proteinExistence type="predicted"/>
<name>A0A1I3Q7F4_9EURY</name>
<dbReference type="EMBL" id="FORO01000021">
    <property type="protein sequence ID" value="SFJ30154.1"/>
    <property type="molecule type" value="Genomic_DNA"/>
</dbReference>
<dbReference type="AlphaFoldDB" id="A0A1I3Q7F4"/>
<gene>
    <name evidence="2" type="ORF">SAMN05443661_12114</name>
</gene>